<name>A0A0A9F3J7_ARUDO</name>
<accession>A0A0A9F3J7</accession>
<reference evidence="1" key="1">
    <citation type="submission" date="2014-09" db="EMBL/GenBank/DDBJ databases">
        <authorList>
            <person name="Magalhaes I.L.F."/>
            <person name="Oliveira U."/>
            <person name="Santos F.R."/>
            <person name="Vidigal T.H.D.A."/>
            <person name="Brescovit A.D."/>
            <person name="Santos A.J."/>
        </authorList>
    </citation>
    <scope>NUCLEOTIDE SEQUENCE</scope>
    <source>
        <tissue evidence="1">Shoot tissue taken approximately 20 cm above the soil surface</tissue>
    </source>
</reference>
<reference evidence="1" key="2">
    <citation type="journal article" date="2015" name="Data Brief">
        <title>Shoot transcriptome of the giant reed, Arundo donax.</title>
        <authorList>
            <person name="Barrero R.A."/>
            <person name="Guerrero F.D."/>
            <person name="Moolhuijzen P."/>
            <person name="Goolsby J.A."/>
            <person name="Tidwell J."/>
            <person name="Bellgard S.E."/>
            <person name="Bellgard M.I."/>
        </authorList>
    </citation>
    <scope>NUCLEOTIDE SEQUENCE</scope>
    <source>
        <tissue evidence="1">Shoot tissue taken approximately 20 cm above the soil surface</tissue>
    </source>
</reference>
<evidence type="ECO:0000313" key="1">
    <source>
        <dbReference type="EMBL" id="JAE06917.1"/>
    </source>
</evidence>
<organism evidence="1">
    <name type="scientific">Arundo donax</name>
    <name type="common">Giant reed</name>
    <name type="synonym">Donax arundinaceus</name>
    <dbReference type="NCBI Taxonomy" id="35708"/>
    <lineage>
        <taxon>Eukaryota</taxon>
        <taxon>Viridiplantae</taxon>
        <taxon>Streptophyta</taxon>
        <taxon>Embryophyta</taxon>
        <taxon>Tracheophyta</taxon>
        <taxon>Spermatophyta</taxon>
        <taxon>Magnoliopsida</taxon>
        <taxon>Liliopsida</taxon>
        <taxon>Poales</taxon>
        <taxon>Poaceae</taxon>
        <taxon>PACMAD clade</taxon>
        <taxon>Arundinoideae</taxon>
        <taxon>Arundineae</taxon>
        <taxon>Arundo</taxon>
    </lineage>
</organism>
<dbReference type="EMBL" id="GBRH01190979">
    <property type="protein sequence ID" value="JAE06917.1"/>
    <property type="molecule type" value="Transcribed_RNA"/>
</dbReference>
<proteinExistence type="predicted"/>
<dbReference type="AlphaFoldDB" id="A0A0A9F3J7"/>
<sequence length="18" mass="2055">MASLTDSEAFWLKVVNLM</sequence>
<protein>
    <submittedName>
        <fullName evidence="1">Uncharacterized protein</fullName>
    </submittedName>
</protein>